<dbReference type="SUPFAM" id="SSF48264">
    <property type="entry name" value="Cytochrome P450"/>
    <property type="match status" value="1"/>
</dbReference>
<keyword evidence="10" id="KW-1185">Reference proteome</keyword>
<dbReference type="STRING" id="742152.A0A2H3JL26"/>
<evidence type="ECO:0000256" key="2">
    <source>
        <dbReference type="ARBA" id="ARBA00005179"/>
    </source>
</evidence>
<reference evidence="9 10" key="1">
    <citation type="journal article" date="2012" name="Science">
        <title>The Paleozoic origin of enzymatic lignin decomposition reconstructed from 31 fungal genomes.</title>
        <authorList>
            <person name="Floudas D."/>
            <person name="Binder M."/>
            <person name="Riley R."/>
            <person name="Barry K."/>
            <person name="Blanchette R.A."/>
            <person name="Henrissat B."/>
            <person name="Martinez A.T."/>
            <person name="Otillar R."/>
            <person name="Spatafora J.W."/>
            <person name="Yadav J.S."/>
            <person name="Aerts A."/>
            <person name="Benoit I."/>
            <person name="Boyd A."/>
            <person name="Carlson A."/>
            <person name="Copeland A."/>
            <person name="Coutinho P.M."/>
            <person name="de Vries R.P."/>
            <person name="Ferreira P."/>
            <person name="Findley K."/>
            <person name="Foster B."/>
            <person name="Gaskell J."/>
            <person name="Glotzer D."/>
            <person name="Gorecki P."/>
            <person name="Heitman J."/>
            <person name="Hesse C."/>
            <person name="Hori C."/>
            <person name="Igarashi K."/>
            <person name="Jurgens J.A."/>
            <person name="Kallen N."/>
            <person name="Kersten P."/>
            <person name="Kohler A."/>
            <person name="Kuees U."/>
            <person name="Kumar T.K.A."/>
            <person name="Kuo A."/>
            <person name="LaButti K."/>
            <person name="Larrondo L.F."/>
            <person name="Lindquist E."/>
            <person name="Ling A."/>
            <person name="Lombard V."/>
            <person name="Lucas S."/>
            <person name="Lundell T."/>
            <person name="Martin R."/>
            <person name="McLaughlin D.J."/>
            <person name="Morgenstern I."/>
            <person name="Morin E."/>
            <person name="Murat C."/>
            <person name="Nagy L.G."/>
            <person name="Nolan M."/>
            <person name="Ohm R.A."/>
            <person name="Patyshakuliyeva A."/>
            <person name="Rokas A."/>
            <person name="Ruiz-Duenas F.J."/>
            <person name="Sabat G."/>
            <person name="Salamov A."/>
            <person name="Samejima M."/>
            <person name="Schmutz J."/>
            <person name="Slot J.C."/>
            <person name="St John F."/>
            <person name="Stenlid J."/>
            <person name="Sun H."/>
            <person name="Sun S."/>
            <person name="Syed K."/>
            <person name="Tsang A."/>
            <person name="Wiebenga A."/>
            <person name="Young D."/>
            <person name="Pisabarro A."/>
            <person name="Eastwood D.C."/>
            <person name="Martin F."/>
            <person name="Cullen D."/>
            <person name="Grigoriev I.V."/>
            <person name="Hibbett D.S."/>
        </authorList>
    </citation>
    <scope>NUCLEOTIDE SEQUENCE [LARGE SCALE GENOMIC DNA]</scope>
    <source>
        <strain evidence="9 10">MD-104</strain>
    </source>
</reference>
<keyword evidence="4" id="KW-0349">Heme</keyword>
<evidence type="ECO:0000256" key="6">
    <source>
        <dbReference type="ARBA" id="ARBA00023002"/>
    </source>
</evidence>
<dbReference type="GO" id="GO:0004497">
    <property type="term" value="F:monooxygenase activity"/>
    <property type="evidence" value="ECO:0007669"/>
    <property type="project" value="UniProtKB-KW"/>
</dbReference>
<dbReference type="InterPro" id="IPR001128">
    <property type="entry name" value="Cyt_P450"/>
</dbReference>
<evidence type="ECO:0000256" key="7">
    <source>
        <dbReference type="ARBA" id="ARBA00023004"/>
    </source>
</evidence>
<accession>A0A2H3JL26</accession>
<dbReference type="EMBL" id="KB467887">
    <property type="protein sequence ID" value="PCH36707.1"/>
    <property type="molecule type" value="Genomic_DNA"/>
</dbReference>
<dbReference type="GO" id="GO:0005506">
    <property type="term" value="F:iron ion binding"/>
    <property type="evidence" value="ECO:0007669"/>
    <property type="project" value="InterPro"/>
</dbReference>
<dbReference type="AlphaFoldDB" id="A0A2H3JL26"/>
<gene>
    <name evidence="9" type="ORF">WOLCODRAFT_92104</name>
</gene>
<sequence length="492" mass="55688">MIRAGNYSRIFQDGWDYNLDIVKRYGGAVKITALLGEQQLYISDPRALYNILVKEQDIYEETEMFIMGNQMVFGEGLISTLDLREIDIVPWTSRSALECVSQEGLGHTFNALDMHNTNEYVDAILRLALTALRIIMLRPFVPFVVQNLSLYWRQKLVDWLPIRPLKDLRKIVEIMDKTARRILAEKKARQRELNQSNDGLSDDPPRNGQDIISVLLKANSTSLEDESLTDSEILGQINTLMFAGLETTAIAIARILYILASNSAVQSRLRDEIHKAMRANTLDNDSAQQDVKLPYDILMAPPYMDAVIRETLRVYRPTSLLSRTTKKATTLPLQCPVRLASGETAYSIPVPENTMVIISILAANHNKDVWGLDASEWRPEHWLTPSGERIHFNGDTDNPVTDGKSKSSTFYSTGMYGNQAAIKYPGVSFKFAELEIKQTLAMLLSALHFELPNDKEIHWKMNGLQVPVVCPPTEDDVRAQVPLMIRHLRQGE</sequence>
<keyword evidence="6" id="KW-0560">Oxidoreductase</keyword>
<organism evidence="9 10">
    <name type="scientific">Wolfiporia cocos (strain MD-104)</name>
    <name type="common">Brown rot fungus</name>
    <dbReference type="NCBI Taxonomy" id="742152"/>
    <lineage>
        <taxon>Eukaryota</taxon>
        <taxon>Fungi</taxon>
        <taxon>Dikarya</taxon>
        <taxon>Basidiomycota</taxon>
        <taxon>Agaricomycotina</taxon>
        <taxon>Agaricomycetes</taxon>
        <taxon>Polyporales</taxon>
        <taxon>Phaeolaceae</taxon>
        <taxon>Wolfiporia</taxon>
    </lineage>
</organism>
<dbReference type="Proteomes" id="UP000218811">
    <property type="component" value="Unassembled WGS sequence"/>
</dbReference>
<dbReference type="GO" id="GO:0016705">
    <property type="term" value="F:oxidoreductase activity, acting on paired donors, with incorporation or reduction of molecular oxygen"/>
    <property type="evidence" value="ECO:0007669"/>
    <property type="project" value="InterPro"/>
</dbReference>
<dbReference type="InterPro" id="IPR036396">
    <property type="entry name" value="Cyt_P450_sf"/>
</dbReference>
<name>A0A2H3JL26_WOLCO</name>
<dbReference type="Gene3D" id="1.10.630.10">
    <property type="entry name" value="Cytochrome P450"/>
    <property type="match status" value="1"/>
</dbReference>
<evidence type="ECO:0000256" key="5">
    <source>
        <dbReference type="ARBA" id="ARBA00022723"/>
    </source>
</evidence>
<comment type="pathway">
    <text evidence="2">Secondary metabolite biosynthesis.</text>
</comment>
<evidence type="ECO:0000256" key="1">
    <source>
        <dbReference type="ARBA" id="ARBA00001971"/>
    </source>
</evidence>
<evidence type="ECO:0000256" key="3">
    <source>
        <dbReference type="ARBA" id="ARBA00010617"/>
    </source>
</evidence>
<comment type="similarity">
    <text evidence="3">Belongs to the cytochrome P450 family.</text>
</comment>
<dbReference type="GO" id="GO:0020037">
    <property type="term" value="F:heme binding"/>
    <property type="evidence" value="ECO:0007669"/>
    <property type="project" value="InterPro"/>
</dbReference>
<dbReference type="Pfam" id="PF00067">
    <property type="entry name" value="p450"/>
    <property type="match status" value="1"/>
</dbReference>
<keyword evidence="5" id="KW-0479">Metal-binding</keyword>
<evidence type="ECO:0000313" key="10">
    <source>
        <dbReference type="Proteomes" id="UP000218811"/>
    </source>
</evidence>
<evidence type="ECO:0000313" key="9">
    <source>
        <dbReference type="EMBL" id="PCH36707.1"/>
    </source>
</evidence>
<dbReference type="OMA" id="SLYWRNK"/>
<evidence type="ECO:0000256" key="4">
    <source>
        <dbReference type="ARBA" id="ARBA00022617"/>
    </source>
</evidence>
<comment type="cofactor">
    <cofactor evidence="1">
        <name>heme</name>
        <dbReference type="ChEBI" id="CHEBI:30413"/>
    </cofactor>
</comment>
<proteinExistence type="inferred from homology"/>
<dbReference type="OrthoDB" id="1470350at2759"/>
<dbReference type="InterPro" id="IPR050121">
    <property type="entry name" value="Cytochrome_P450_monoxygenase"/>
</dbReference>
<dbReference type="PANTHER" id="PTHR24305:SF166">
    <property type="entry name" value="CYTOCHROME P450 12A4, MITOCHONDRIAL-RELATED"/>
    <property type="match status" value="1"/>
</dbReference>
<protein>
    <submittedName>
        <fullName evidence="9">Cytochrome P450</fullName>
    </submittedName>
</protein>
<keyword evidence="7" id="KW-0408">Iron</keyword>
<keyword evidence="8" id="KW-0503">Monooxygenase</keyword>
<dbReference type="PANTHER" id="PTHR24305">
    <property type="entry name" value="CYTOCHROME P450"/>
    <property type="match status" value="1"/>
</dbReference>
<evidence type="ECO:0000256" key="8">
    <source>
        <dbReference type="ARBA" id="ARBA00023033"/>
    </source>
</evidence>